<evidence type="ECO:0000313" key="6">
    <source>
        <dbReference type="EMBL" id="VYU53814.1"/>
    </source>
</evidence>
<dbReference type="GO" id="GO:0016020">
    <property type="term" value="C:membrane"/>
    <property type="evidence" value="ECO:0007669"/>
    <property type="project" value="UniProtKB-SubCell"/>
</dbReference>
<dbReference type="EMBL" id="CACRTR010000012">
    <property type="protein sequence ID" value="VYU53814.1"/>
    <property type="molecule type" value="Genomic_DNA"/>
</dbReference>
<accession>A0A6N3FP48</accession>
<feature type="transmembrane region" description="Helical" evidence="5">
    <location>
        <begin position="43"/>
        <end position="61"/>
    </location>
</feature>
<gene>
    <name evidence="6" type="ORF">ELLFYP34_00513</name>
</gene>
<evidence type="ECO:0000256" key="4">
    <source>
        <dbReference type="ARBA" id="ARBA00023136"/>
    </source>
</evidence>
<evidence type="ECO:0000256" key="1">
    <source>
        <dbReference type="ARBA" id="ARBA00004370"/>
    </source>
</evidence>
<feature type="transmembrane region" description="Helical" evidence="5">
    <location>
        <begin position="12"/>
        <end position="31"/>
    </location>
</feature>
<evidence type="ECO:0000256" key="2">
    <source>
        <dbReference type="ARBA" id="ARBA00022692"/>
    </source>
</evidence>
<keyword evidence="3 5" id="KW-1133">Transmembrane helix</keyword>
<keyword evidence="2 5" id="KW-0812">Transmembrane</keyword>
<evidence type="ECO:0000256" key="5">
    <source>
        <dbReference type="SAM" id="Phobius"/>
    </source>
</evidence>
<organism evidence="6">
    <name type="scientific">Eubacterium limosum</name>
    <dbReference type="NCBI Taxonomy" id="1736"/>
    <lineage>
        <taxon>Bacteria</taxon>
        <taxon>Bacillati</taxon>
        <taxon>Bacillota</taxon>
        <taxon>Clostridia</taxon>
        <taxon>Eubacteriales</taxon>
        <taxon>Eubacteriaceae</taxon>
        <taxon>Eubacterium</taxon>
    </lineage>
</organism>
<protein>
    <submittedName>
        <fullName evidence="6">Phage lysis protein, holin</fullName>
    </submittedName>
</protein>
<dbReference type="InterPro" id="IPR006479">
    <property type="entry name" value="Holin"/>
</dbReference>
<comment type="subcellular location">
    <subcellularLocation>
        <location evidence="1">Membrane</location>
    </subcellularLocation>
</comment>
<sequence>MKINLSKIDVGTIVRTGAAFIALINQIFAIMGLQQIPFDDQAVYQWLSMGATVITFMINWWKNNSFTKEAQLGDQVKKAAKEDIVVANKIEKMLKESEAAAQAAARKAA</sequence>
<name>A0A6N3FP48_EUBLI</name>
<dbReference type="NCBIfam" id="TIGR01592">
    <property type="entry name" value="holin_SPP1"/>
    <property type="match status" value="1"/>
</dbReference>
<dbReference type="AlphaFoldDB" id="A0A6N3FP48"/>
<reference evidence="6" key="1">
    <citation type="submission" date="2019-11" db="EMBL/GenBank/DDBJ databases">
        <authorList>
            <person name="Feng L."/>
        </authorList>
    </citation>
    <scope>NUCLEOTIDE SEQUENCE</scope>
    <source>
        <strain evidence="6">ElimosumLFYP34</strain>
    </source>
</reference>
<dbReference type="Pfam" id="PF04688">
    <property type="entry name" value="Holin_SPP1"/>
    <property type="match status" value="1"/>
</dbReference>
<keyword evidence="4 5" id="KW-0472">Membrane</keyword>
<proteinExistence type="predicted"/>
<evidence type="ECO:0000256" key="3">
    <source>
        <dbReference type="ARBA" id="ARBA00022989"/>
    </source>
</evidence>